<keyword evidence="5" id="KW-0378">Hydrolase</keyword>
<dbReference type="InterPro" id="IPR029033">
    <property type="entry name" value="His_PPase_superfam"/>
</dbReference>
<feature type="transmembrane region" description="Helical" evidence="8">
    <location>
        <begin position="374"/>
        <end position="397"/>
    </location>
</feature>
<dbReference type="Pfam" id="PF00328">
    <property type="entry name" value="His_Phos_2"/>
    <property type="match status" value="1"/>
</dbReference>
<dbReference type="PROSITE" id="PS00778">
    <property type="entry name" value="HIS_ACID_PHOSPHAT_2"/>
    <property type="match status" value="1"/>
</dbReference>
<keyword evidence="4 9" id="KW-0732">Signal</keyword>
<dbReference type="SUPFAM" id="SSF53254">
    <property type="entry name" value="Phosphoglycerate mutase-like"/>
    <property type="match status" value="1"/>
</dbReference>
<keyword evidence="8" id="KW-1133">Transmembrane helix</keyword>
<keyword evidence="6" id="KW-1015">Disulfide bond</keyword>
<evidence type="ECO:0000256" key="1">
    <source>
        <dbReference type="ARBA" id="ARBA00000032"/>
    </source>
</evidence>
<dbReference type="PANTHER" id="PTHR11567:SF211">
    <property type="entry name" value="PROSTATIC ACID PHOSPHATASE"/>
    <property type="match status" value="1"/>
</dbReference>
<dbReference type="EMBL" id="JAACXV010000094">
    <property type="protein sequence ID" value="KAF7283655.1"/>
    <property type="molecule type" value="Genomic_DNA"/>
</dbReference>
<evidence type="ECO:0000313" key="10">
    <source>
        <dbReference type="EMBL" id="KAF7283655.1"/>
    </source>
</evidence>
<name>A0A834INA0_RHYFE</name>
<evidence type="ECO:0000256" key="3">
    <source>
        <dbReference type="ARBA" id="ARBA00012646"/>
    </source>
</evidence>
<keyword evidence="8" id="KW-0812">Transmembrane</keyword>
<dbReference type="OrthoDB" id="5821688at2759"/>
<feature type="chain" id="PRO_5032895343" description="acid phosphatase" evidence="9">
    <location>
        <begin position="22"/>
        <end position="418"/>
    </location>
</feature>
<comment type="caution">
    <text evidence="10">The sequence shown here is derived from an EMBL/GenBank/DDBJ whole genome shotgun (WGS) entry which is preliminary data.</text>
</comment>
<dbReference type="Gene3D" id="3.40.50.1240">
    <property type="entry name" value="Phosphoglycerate mutase-like"/>
    <property type="match status" value="1"/>
</dbReference>
<evidence type="ECO:0000256" key="4">
    <source>
        <dbReference type="ARBA" id="ARBA00022729"/>
    </source>
</evidence>
<reference evidence="10" key="1">
    <citation type="submission" date="2020-08" db="EMBL/GenBank/DDBJ databases">
        <title>Genome sequencing and assembly of the red palm weevil Rhynchophorus ferrugineus.</title>
        <authorList>
            <person name="Dias G.B."/>
            <person name="Bergman C.M."/>
            <person name="Manee M."/>
        </authorList>
    </citation>
    <scope>NUCLEOTIDE SEQUENCE</scope>
    <source>
        <strain evidence="10">AA-2017</strain>
        <tissue evidence="10">Whole larva</tissue>
    </source>
</reference>
<evidence type="ECO:0000256" key="8">
    <source>
        <dbReference type="SAM" id="Phobius"/>
    </source>
</evidence>
<proteinExistence type="inferred from homology"/>
<sequence>MNLFCSIEIAILFGFFTFCSALNDTLDAVVVVFRHGDRTPVRPYNNDPYKNKSYWPADWGMLTNTGKQQHFKLGQYFRQRYSNFLPQEYSGKDIFVRSTNVDRTLMSAESNLAGLYPPVSKDIWNNNILWQPIPIHTIPENMDAVLAAKKPCKKYDYLYERLLKSDFIRNINHMNHDLYAYLTRYSGDSIQDLTHLEYLYNTLSIEALYNYTLPDWAQKVYPKKMLFSVGLSFTLATYTPDLARFKIGPFFNELVNYFINRTKTNQESEYYAPKFLMFSAHDTTIANLLNAMGAFEPHSPPYTSTIIFELHKSAEQAYVNVFYKNTTEARPITIRACTFNCNFDKFLEILKPITVSLDMWESECNSLWLLNNYWNVYLLLVILFVAVICIITLSLLIKSRAKRSEVNLYTQLPNEEYA</sequence>
<dbReference type="InterPro" id="IPR033379">
    <property type="entry name" value="Acid_Pase_AS"/>
</dbReference>
<dbReference type="InterPro" id="IPR000560">
    <property type="entry name" value="His_Pase_clade-2"/>
</dbReference>
<gene>
    <name evidence="10" type="ORF">GWI33_023291</name>
</gene>
<accession>A0A834INA0</accession>
<evidence type="ECO:0000256" key="7">
    <source>
        <dbReference type="ARBA" id="ARBA00023180"/>
    </source>
</evidence>
<evidence type="ECO:0000256" key="5">
    <source>
        <dbReference type="ARBA" id="ARBA00022801"/>
    </source>
</evidence>
<dbReference type="AlphaFoldDB" id="A0A834INA0"/>
<keyword evidence="7" id="KW-0325">Glycoprotein</keyword>
<dbReference type="PANTHER" id="PTHR11567">
    <property type="entry name" value="ACID PHOSPHATASE-RELATED"/>
    <property type="match status" value="1"/>
</dbReference>
<feature type="signal peptide" evidence="9">
    <location>
        <begin position="1"/>
        <end position="21"/>
    </location>
</feature>
<comment type="similarity">
    <text evidence="2">Belongs to the histidine acid phosphatase family.</text>
</comment>
<evidence type="ECO:0000313" key="11">
    <source>
        <dbReference type="Proteomes" id="UP000625711"/>
    </source>
</evidence>
<protein>
    <recommendedName>
        <fullName evidence="3">acid phosphatase</fullName>
        <ecNumber evidence="3">3.1.3.2</ecNumber>
    </recommendedName>
</protein>
<keyword evidence="11" id="KW-1185">Reference proteome</keyword>
<keyword evidence="8" id="KW-0472">Membrane</keyword>
<comment type="catalytic activity">
    <reaction evidence="1">
        <text>a phosphate monoester + H2O = an alcohol + phosphate</text>
        <dbReference type="Rhea" id="RHEA:15017"/>
        <dbReference type="ChEBI" id="CHEBI:15377"/>
        <dbReference type="ChEBI" id="CHEBI:30879"/>
        <dbReference type="ChEBI" id="CHEBI:43474"/>
        <dbReference type="ChEBI" id="CHEBI:67140"/>
        <dbReference type="EC" id="3.1.3.2"/>
    </reaction>
</comment>
<dbReference type="Proteomes" id="UP000625711">
    <property type="component" value="Unassembled WGS sequence"/>
</dbReference>
<evidence type="ECO:0000256" key="2">
    <source>
        <dbReference type="ARBA" id="ARBA00005375"/>
    </source>
</evidence>
<organism evidence="10 11">
    <name type="scientific">Rhynchophorus ferrugineus</name>
    <name type="common">Red palm weevil</name>
    <name type="synonym">Curculio ferrugineus</name>
    <dbReference type="NCBI Taxonomy" id="354439"/>
    <lineage>
        <taxon>Eukaryota</taxon>
        <taxon>Metazoa</taxon>
        <taxon>Ecdysozoa</taxon>
        <taxon>Arthropoda</taxon>
        <taxon>Hexapoda</taxon>
        <taxon>Insecta</taxon>
        <taxon>Pterygota</taxon>
        <taxon>Neoptera</taxon>
        <taxon>Endopterygota</taxon>
        <taxon>Coleoptera</taxon>
        <taxon>Polyphaga</taxon>
        <taxon>Cucujiformia</taxon>
        <taxon>Curculionidae</taxon>
        <taxon>Dryophthorinae</taxon>
        <taxon>Rhynchophorus</taxon>
    </lineage>
</organism>
<dbReference type="GO" id="GO:0003993">
    <property type="term" value="F:acid phosphatase activity"/>
    <property type="evidence" value="ECO:0007669"/>
    <property type="project" value="UniProtKB-EC"/>
</dbReference>
<dbReference type="CDD" id="cd07061">
    <property type="entry name" value="HP_HAP_like"/>
    <property type="match status" value="1"/>
</dbReference>
<dbReference type="PROSITE" id="PS00616">
    <property type="entry name" value="HIS_ACID_PHOSPHAT_1"/>
    <property type="match status" value="1"/>
</dbReference>
<evidence type="ECO:0000256" key="6">
    <source>
        <dbReference type="ARBA" id="ARBA00023157"/>
    </source>
</evidence>
<evidence type="ECO:0000256" key="9">
    <source>
        <dbReference type="SAM" id="SignalP"/>
    </source>
</evidence>
<dbReference type="EC" id="3.1.3.2" evidence="3"/>
<dbReference type="InterPro" id="IPR050645">
    <property type="entry name" value="Histidine_acid_phosphatase"/>
</dbReference>